<evidence type="ECO:0000256" key="1">
    <source>
        <dbReference type="SAM" id="MobiDB-lite"/>
    </source>
</evidence>
<dbReference type="PANTHER" id="PTHR34219:SF5">
    <property type="entry name" value="BLR4505 PROTEIN"/>
    <property type="match status" value="1"/>
</dbReference>
<dbReference type="RefSeq" id="WP_142863966.1">
    <property type="nucleotide sequence ID" value="NZ_VJMF01000071.1"/>
</dbReference>
<evidence type="ECO:0000256" key="2">
    <source>
        <dbReference type="SAM" id="Phobius"/>
    </source>
</evidence>
<keyword evidence="2" id="KW-0812">Transmembrane</keyword>
<keyword evidence="2" id="KW-0472">Membrane</keyword>
<sequence>MRQISTELRPLSTGADEAPANSARSAADTRTRADARRLFVWLHRWVGLVTAGFLILVGLTGALLAFYGELSHWIAPEAYPGLHGETLPPAALARRAESLVPQARAVAVYLGGESGAARVTMQAAPGAEPLGFGAVTLDAVTGEDLGRRGRLGAFPARAADIMPFIYSLHYQLAMDSTGAWILGIVALLWTIDCFVAFYLTLPRASPGNSRGYFTRWKPAFLVKLSGSFYRINFDLHRAGGLWLWAMLLVFAWSSVFFNLNSVYTGVTKLVFDYAPPPWQWPAQPPREGASKMLEWEEAQAVGERLMAEQARERGFSIERADALYFKPAKGLIQYRVRSSLDIGERTATTSVLFDAYTGELVTLSLPSGLRSGDTVTNWLAALHMARVFGLPYRIFVCVLGLAIMMLSGTGVYIWWKKRRAAKSAPSGQRRHGQSEP</sequence>
<dbReference type="EMBL" id="VJMF01000071">
    <property type="protein sequence ID" value="TRL30414.1"/>
    <property type="molecule type" value="Genomic_DNA"/>
</dbReference>
<proteinExistence type="predicted"/>
<feature type="transmembrane region" description="Helical" evidence="2">
    <location>
        <begin position="392"/>
        <end position="415"/>
    </location>
</feature>
<feature type="region of interest" description="Disordered" evidence="1">
    <location>
        <begin position="1"/>
        <end position="28"/>
    </location>
</feature>
<dbReference type="PANTHER" id="PTHR34219">
    <property type="entry name" value="IRON-REGULATED INNER MEMBRANE PROTEIN-RELATED"/>
    <property type="match status" value="1"/>
</dbReference>
<protein>
    <submittedName>
        <fullName evidence="3">PepSY domain-containing protein</fullName>
    </submittedName>
</protein>
<dbReference type="Pfam" id="PF03929">
    <property type="entry name" value="PepSY_TM"/>
    <property type="match status" value="1"/>
</dbReference>
<feature type="transmembrane region" description="Helical" evidence="2">
    <location>
        <begin position="179"/>
        <end position="201"/>
    </location>
</feature>
<feature type="transmembrane region" description="Helical" evidence="2">
    <location>
        <begin position="45"/>
        <end position="67"/>
    </location>
</feature>
<comment type="caution">
    <text evidence="3">The sequence shown here is derived from an EMBL/GenBank/DDBJ whole genome shotgun (WGS) entry which is preliminary data.</text>
</comment>
<organism evidence="3 4">
    <name type="scientific">Methylosinus sporium</name>
    <dbReference type="NCBI Taxonomy" id="428"/>
    <lineage>
        <taxon>Bacteria</taxon>
        <taxon>Pseudomonadati</taxon>
        <taxon>Pseudomonadota</taxon>
        <taxon>Alphaproteobacteria</taxon>
        <taxon>Hyphomicrobiales</taxon>
        <taxon>Methylocystaceae</taxon>
        <taxon>Methylosinus</taxon>
    </lineage>
</organism>
<dbReference type="Proteomes" id="UP000316781">
    <property type="component" value="Unassembled WGS sequence"/>
</dbReference>
<name>A0A549SLD4_METSR</name>
<evidence type="ECO:0000313" key="4">
    <source>
        <dbReference type="Proteomes" id="UP000316781"/>
    </source>
</evidence>
<gene>
    <name evidence="3" type="ORF">FM996_16715</name>
</gene>
<accession>A0A549SLD4</accession>
<dbReference type="InterPro" id="IPR005625">
    <property type="entry name" value="PepSY-ass_TM"/>
</dbReference>
<reference evidence="3 4" key="1">
    <citation type="submission" date="2019-07" db="EMBL/GenBank/DDBJ databases">
        <title>Ln-dependent methylotrophs.</title>
        <authorList>
            <person name="Tani A."/>
        </authorList>
    </citation>
    <scope>NUCLEOTIDE SEQUENCE [LARGE SCALE GENOMIC DNA]</scope>
    <source>
        <strain evidence="3 4">SM89A</strain>
    </source>
</reference>
<evidence type="ECO:0000313" key="3">
    <source>
        <dbReference type="EMBL" id="TRL30414.1"/>
    </source>
</evidence>
<feature type="transmembrane region" description="Helical" evidence="2">
    <location>
        <begin position="240"/>
        <end position="259"/>
    </location>
</feature>
<keyword evidence="2" id="KW-1133">Transmembrane helix</keyword>
<dbReference type="AlphaFoldDB" id="A0A549SLD4"/>